<evidence type="ECO:0000256" key="9">
    <source>
        <dbReference type="ARBA" id="ARBA00023049"/>
    </source>
</evidence>
<dbReference type="GO" id="GO:0016887">
    <property type="term" value="F:ATP hydrolysis activity"/>
    <property type="evidence" value="ECO:0007669"/>
    <property type="project" value="InterPro"/>
</dbReference>
<dbReference type="Gene3D" id="3.40.50.300">
    <property type="entry name" value="P-loop containing nucleotide triphosphate hydrolases"/>
    <property type="match status" value="1"/>
</dbReference>
<dbReference type="InterPro" id="IPR037219">
    <property type="entry name" value="Peptidase_M41-like"/>
</dbReference>
<dbReference type="Gene3D" id="1.20.58.760">
    <property type="entry name" value="Peptidase M41"/>
    <property type="match status" value="1"/>
</dbReference>
<evidence type="ECO:0000256" key="1">
    <source>
        <dbReference type="ARBA" id="ARBA00001947"/>
    </source>
</evidence>
<dbReference type="SUPFAM" id="SSF140990">
    <property type="entry name" value="FtsH protease domain-like"/>
    <property type="match status" value="1"/>
</dbReference>
<comment type="subcellular location">
    <subcellularLocation>
        <location evidence="2">Mitochondrion</location>
    </subcellularLocation>
</comment>
<dbReference type="Pfam" id="PF17862">
    <property type="entry name" value="AAA_lid_3"/>
    <property type="match status" value="1"/>
</dbReference>
<dbReference type="InterPro" id="IPR027417">
    <property type="entry name" value="P-loop_NTPase"/>
</dbReference>
<dbReference type="Pfam" id="PF00004">
    <property type="entry name" value="AAA"/>
    <property type="match status" value="1"/>
</dbReference>
<dbReference type="Gene3D" id="1.10.8.60">
    <property type="match status" value="1"/>
</dbReference>
<dbReference type="InterPro" id="IPR041569">
    <property type="entry name" value="AAA_lid_3"/>
</dbReference>
<dbReference type="Pfam" id="PF01434">
    <property type="entry name" value="Peptidase_M41"/>
    <property type="match status" value="1"/>
</dbReference>
<gene>
    <name evidence="13" type="ORF">BgAZ_300410</name>
</gene>
<organism evidence="13 14">
    <name type="scientific">Babesia gibsoni</name>
    <dbReference type="NCBI Taxonomy" id="33632"/>
    <lineage>
        <taxon>Eukaryota</taxon>
        <taxon>Sar</taxon>
        <taxon>Alveolata</taxon>
        <taxon>Apicomplexa</taxon>
        <taxon>Aconoidasida</taxon>
        <taxon>Piroplasmida</taxon>
        <taxon>Babesiidae</taxon>
        <taxon>Babesia</taxon>
    </lineage>
</organism>
<dbReference type="PROSITE" id="PS00674">
    <property type="entry name" value="AAA"/>
    <property type="match status" value="1"/>
</dbReference>
<evidence type="ECO:0000256" key="4">
    <source>
        <dbReference type="ARBA" id="ARBA00010550"/>
    </source>
</evidence>
<name>A0AAD8LN79_BABGI</name>
<dbReference type="GO" id="GO:0046872">
    <property type="term" value="F:metal ion binding"/>
    <property type="evidence" value="ECO:0007669"/>
    <property type="project" value="UniProtKB-KW"/>
</dbReference>
<evidence type="ECO:0000256" key="5">
    <source>
        <dbReference type="ARBA" id="ARBA00022670"/>
    </source>
</evidence>
<evidence type="ECO:0000256" key="3">
    <source>
        <dbReference type="ARBA" id="ARBA00010044"/>
    </source>
</evidence>
<evidence type="ECO:0000256" key="2">
    <source>
        <dbReference type="ARBA" id="ARBA00004173"/>
    </source>
</evidence>
<evidence type="ECO:0000256" key="7">
    <source>
        <dbReference type="ARBA" id="ARBA00022801"/>
    </source>
</evidence>
<comment type="similarity">
    <text evidence="3">In the C-terminal section; belongs to the peptidase M41 family.</text>
</comment>
<feature type="domain" description="AAA+ ATPase" evidence="12">
    <location>
        <begin position="911"/>
        <end position="1047"/>
    </location>
</feature>
<dbReference type="InterPro" id="IPR003959">
    <property type="entry name" value="ATPase_AAA_core"/>
</dbReference>
<accession>A0AAD8LN79</accession>
<evidence type="ECO:0000313" key="14">
    <source>
        <dbReference type="Proteomes" id="UP001230268"/>
    </source>
</evidence>
<evidence type="ECO:0000313" key="13">
    <source>
        <dbReference type="EMBL" id="KAK1442523.1"/>
    </source>
</evidence>
<dbReference type="GO" id="GO:0005524">
    <property type="term" value="F:ATP binding"/>
    <property type="evidence" value="ECO:0007669"/>
    <property type="project" value="InterPro"/>
</dbReference>
<evidence type="ECO:0000256" key="10">
    <source>
        <dbReference type="ARBA" id="ARBA00023128"/>
    </source>
</evidence>
<proteinExistence type="inferred from homology"/>
<evidence type="ECO:0000259" key="12">
    <source>
        <dbReference type="SMART" id="SM00382"/>
    </source>
</evidence>
<dbReference type="GO" id="GO:0006508">
    <property type="term" value="P:proteolysis"/>
    <property type="evidence" value="ECO:0007669"/>
    <property type="project" value="UniProtKB-KW"/>
</dbReference>
<dbReference type="FunFam" id="3.40.50.300:FF:000195">
    <property type="entry name" value="ATP-dependent zinc metalloprotease FTSH 11"/>
    <property type="match status" value="1"/>
</dbReference>
<keyword evidence="10" id="KW-0496">Mitochondrion</keyword>
<sequence length="1346" mass="152434">MLLSQGIRGVPFHSVQLYQCVVRRGVRRNSHGSSYPVSRLGKGHIEQSYLISEATLSDETWYSRVNVPAIHRKTFVRSQNLAPRVYWRGLLTSVARPISYAEYAFPVEGLVPQTSRAWASSATEAVAIDSRHHTSDGKYTTGSSELLSECKNQCTTEVRANSEVAGGESALINTSNELLIDGYAHEESLAEYEGESVQAAALDAAFQLEDGETRDWNNKQLCKISHRNLLLYAYNHLDMATVVKITNQVLAAYQTLPRRKKASQRKQYVQKFLRCIRKHKPQEDHPQLAKWMLRCIDLLTCHDLYSMLRVRHILNYDNSFETFRASFGIENFETFSNVRSTKEQQSKIMEEKALKSKTAQRNLLMKHLKINKFRFMRDHNVTKAVYEANIEWYDAEVEAAELAVERFAFVYNLPFIDHVELKEALKEVLTRFSKVRNIEIFADRMPPLTTMVKRASIPKNSTAPPRDKYSPLYALVEFESKEDRDYICDEHIRVFGLLCCGRVVYPELAERKHSILVALYPPFKRITEALQFIANSLTEQPSEEQHSTSHDGDDGNTDGYSRETAISQCKIMTSSKRRNAMAGQAVVTADSNCGSAQMDRQASQQITPDNHVDSSMLEKIRNKNENTPVMDPQWIVLRFEDFKHAYFARMKLMRKLADDPRSLVSFDTKRSIFHNGKYMDLPLFQYSTRTENDPAVARIAQTSVDELGRLRRSTEEDLASGRLNELNLREANNVDPRLTIRAVEAKYPNSFPHDEGVLREYLKALMLTNRLDSHNLKPLIHPETYERSGTSDPKLEEIIRRMLDRNEMYLKSDDKNPLHVIVTPHAGSRFARFLKGLLSFGSIAFCFGMLYVIVSQTTHRGISYSFKVVDPEDIETTFADVKGCDEVKKELDEIVEYLRNPEKFDRLGAKLPKGVLLSGNPGTGKTLLARAVAGEAQVPFIQTSGSEFEEMYVGVGSRRIRELFKIAKTVAPCIVFIDELDAVGSKRSSSDHNTTRMTLNQLLVELDGFQKRDGVVVLCATNFPESLDPALVRPGRLDKTIHVPLPDYKGRYDILKLYSKKITVAPDVDLSTFAKRTVGMTGADIYNILNMAALKCSIQGLAAVTSSAIEEAFDRVVVGLKGKSLVNEREKRATAYHEGGHTLVSLHTKEATQVHKATIAPRGNTLGATWKVPEEKSDTRMTELKAEIDVLMGGMAAEEVIFGKENVSTGCQSDLQKATEIARMMVMNFGVGLENVSGPMFLDTRQYNNLSEEHRKRVDTAVQGILNDGYKRASSVIRRNIGQLHNLCDALVQYETLTLDEIRHAIRGETLEIEQNRRNQQNEMKVQLKKYQTNDSKTLIPETQHP</sequence>
<keyword evidence="14" id="KW-1185">Reference proteome</keyword>
<dbReference type="InterPro" id="IPR003593">
    <property type="entry name" value="AAA+_ATPase"/>
</dbReference>
<evidence type="ECO:0000256" key="8">
    <source>
        <dbReference type="ARBA" id="ARBA00022833"/>
    </source>
</evidence>
<dbReference type="GO" id="GO:0005739">
    <property type="term" value="C:mitochondrion"/>
    <property type="evidence" value="ECO:0007669"/>
    <property type="project" value="UniProtKB-SubCell"/>
</dbReference>
<dbReference type="InterPro" id="IPR000642">
    <property type="entry name" value="Peptidase_M41"/>
</dbReference>
<comment type="similarity">
    <text evidence="4">In the N-terminal section; belongs to the AAA ATPase family.</text>
</comment>
<feature type="compositionally biased region" description="Basic and acidic residues" evidence="11">
    <location>
        <begin position="543"/>
        <end position="553"/>
    </location>
</feature>
<keyword evidence="5" id="KW-0645">Protease</keyword>
<evidence type="ECO:0000256" key="11">
    <source>
        <dbReference type="SAM" id="MobiDB-lite"/>
    </source>
</evidence>
<protein>
    <submittedName>
        <fullName evidence="13">Metalloprotease m41 ftsh</fullName>
    </submittedName>
</protein>
<dbReference type="Proteomes" id="UP001230268">
    <property type="component" value="Unassembled WGS sequence"/>
</dbReference>
<feature type="region of interest" description="Disordered" evidence="11">
    <location>
        <begin position="539"/>
        <end position="561"/>
    </location>
</feature>
<dbReference type="EMBL" id="JAVEPI010000003">
    <property type="protein sequence ID" value="KAK1442523.1"/>
    <property type="molecule type" value="Genomic_DNA"/>
</dbReference>
<keyword evidence="8" id="KW-0862">Zinc</keyword>
<dbReference type="InterPro" id="IPR003960">
    <property type="entry name" value="ATPase_AAA_CS"/>
</dbReference>
<dbReference type="SMART" id="SM00382">
    <property type="entry name" value="AAA"/>
    <property type="match status" value="1"/>
</dbReference>
<dbReference type="PANTHER" id="PTHR23076:SF97">
    <property type="entry name" value="ATP-DEPENDENT ZINC METALLOPROTEASE YME1L1"/>
    <property type="match status" value="1"/>
</dbReference>
<reference evidence="13" key="1">
    <citation type="submission" date="2023-08" db="EMBL/GenBank/DDBJ databases">
        <title>Draft sequence of the Babesia gibsoni genome.</title>
        <authorList>
            <person name="Yamagishi J.Y."/>
            <person name="Xuan X.X."/>
        </authorList>
    </citation>
    <scope>NUCLEOTIDE SEQUENCE</scope>
    <source>
        <strain evidence="13">Azabu</strain>
    </source>
</reference>
<dbReference type="PANTHER" id="PTHR23076">
    <property type="entry name" value="METALLOPROTEASE M41 FTSH"/>
    <property type="match status" value="1"/>
</dbReference>
<keyword evidence="6" id="KW-0479">Metal-binding</keyword>
<dbReference type="SUPFAM" id="SSF52540">
    <property type="entry name" value="P-loop containing nucleoside triphosphate hydrolases"/>
    <property type="match status" value="1"/>
</dbReference>
<comment type="cofactor">
    <cofactor evidence="1">
        <name>Zn(2+)</name>
        <dbReference type="ChEBI" id="CHEBI:29105"/>
    </cofactor>
</comment>
<evidence type="ECO:0000256" key="6">
    <source>
        <dbReference type="ARBA" id="ARBA00022723"/>
    </source>
</evidence>
<dbReference type="GO" id="GO:0004222">
    <property type="term" value="F:metalloendopeptidase activity"/>
    <property type="evidence" value="ECO:0007669"/>
    <property type="project" value="InterPro"/>
</dbReference>
<dbReference type="FunFam" id="1.10.8.60:FF:000001">
    <property type="entry name" value="ATP-dependent zinc metalloprotease FtsH"/>
    <property type="match status" value="1"/>
</dbReference>
<keyword evidence="9 13" id="KW-0482">Metalloprotease</keyword>
<keyword evidence="7" id="KW-0378">Hydrolase</keyword>
<comment type="caution">
    <text evidence="13">The sequence shown here is derived from an EMBL/GenBank/DDBJ whole genome shotgun (WGS) entry which is preliminary data.</text>
</comment>
<dbReference type="GO" id="GO:0004176">
    <property type="term" value="F:ATP-dependent peptidase activity"/>
    <property type="evidence" value="ECO:0007669"/>
    <property type="project" value="InterPro"/>
</dbReference>
<dbReference type="CDD" id="cd19501">
    <property type="entry name" value="RecA-like_FtsH"/>
    <property type="match status" value="1"/>
</dbReference>